<evidence type="ECO:0000256" key="1">
    <source>
        <dbReference type="SAM" id="MobiDB-lite"/>
    </source>
</evidence>
<proteinExistence type="predicted"/>
<dbReference type="Proteomes" id="UP000218209">
    <property type="component" value="Unassembled WGS sequence"/>
</dbReference>
<dbReference type="AlphaFoldDB" id="A0A1X6PJP3"/>
<keyword evidence="3" id="KW-1185">Reference proteome</keyword>
<gene>
    <name evidence="2" type="ORF">BU14_0031s0097</name>
</gene>
<feature type="region of interest" description="Disordered" evidence="1">
    <location>
        <begin position="248"/>
        <end position="276"/>
    </location>
</feature>
<accession>A0A1X6PJP3</accession>
<dbReference type="EMBL" id="KV918767">
    <property type="protein sequence ID" value="OSX80928.1"/>
    <property type="molecule type" value="Genomic_DNA"/>
</dbReference>
<organism evidence="2 3">
    <name type="scientific">Porphyra umbilicalis</name>
    <name type="common">Purple laver</name>
    <name type="synonym">Red alga</name>
    <dbReference type="NCBI Taxonomy" id="2786"/>
    <lineage>
        <taxon>Eukaryota</taxon>
        <taxon>Rhodophyta</taxon>
        <taxon>Bangiophyceae</taxon>
        <taxon>Bangiales</taxon>
        <taxon>Bangiaceae</taxon>
        <taxon>Porphyra</taxon>
    </lineage>
</organism>
<feature type="region of interest" description="Disordered" evidence="1">
    <location>
        <begin position="1"/>
        <end position="71"/>
    </location>
</feature>
<reference evidence="2 3" key="1">
    <citation type="submission" date="2017-03" db="EMBL/GenBank/DDBJ databases">
        <title>WGS assembly of Porphyra umbilicalis.</title>
        <authorList>
            <person name="Brawley S.H."/>
            <person name="Blouin N.A."/>
            <person name="Ficko-Blean E."/>
            <person name="Wheeler G.L."/>
            <person name="Lohr M."/>
            <person name="Goodson H.V."/>
            <person name="Jenkins J.W."/>
            <person name="Blaby-Haas C.E."/>
            <person name="Helliwell K.E."/>
            <person name="Chan C."/>
            <person name="Marriage T."/>
            <person name="Bhattacharya D."/>
            <person name="Klein A.S."/>
            <person name="Badis Y."/>
            <person name="Brodie J."/>
            <person name="Cao Y."/>
            <person name="Collen J."/>
            <person name="Dittami S.M."/>
            <person name="Gachon C.M."/>
            <person name="Green B.R."/>
            <person name="Karpowicz S."/>
            <person name="Kim J.W."/>
            <person name="Kudahl U."/>
            <person name="Lin S."/>
            <person name="Michel G."/>
            <person name="Mittag M."/>
            <person name="Olson B.J."/>
            <person name="Pangilinan J."/>
            <person name="Peng Y."/>
            <person name="Qiu H."/>
            <person name="Shu S."/>
            <person name="Singer J.T."/>
            <person name="Smith A.G."/>
            <person name="Sprecher B.N."/>
            <person name="Wagner V."/>
            <person name="Wang W."/>
            <person name="Wang Z.-Y."/>
            <person name="Yan J."/>
            <person name="Yarish C."/>
            <person name="Zoeuner-Riek S."/>
            <person name="Zhuang Y."/>
            <person name="Zou Y."/>
            <person name="Lindquist E.A."/>
            <person name="Grimwood J."/>
            <person name="Barry K."/>
            <person name="Rokhsar D.S."/>
            <person name="Schmutz J."/>
            <person name="Stiller J.W."/>
            <person name="Grossman A.R."/>
            <person name="Prochnik S.E."/>
        </authorList>
    </citation>
    <scope>NUCLEOTIDE SEQUENCE [LARGE SCALE GENOMIC DNA]</scope>
    <source>
        <strain evidence="2">4086291</strain>
    </source>
</reference>
<evidence type="ECO:0000313" key="2">
    <source>
        <dbReference type="EMBL" id="OSX80928.1"/>
    </source>
</evidence>
<evidence type="ECO:0000313" key="3">
    <source>
        <dbReference type="Proteomes" id="UP000218209"/>
    </source>
</evidence>
<feature type="region of interest" description="Disordered" evidence="1">
    <location>
        <begin position="156"/>
        <end position="226"/>
    </location>
</feature>
<protein>
    <submittedName>
        <fullName evidence="2">Uncharacterized protein</fullName>
    </submittedName>
</protein>
<name>A0A1X6PJP3_PORUM</name>
<sequence length="276" mass="28593">MRAPRCTPRGPVQRTRTAPPWRRGRPPLGPTRSAGRAGTDGRRGGATRGDTPAFAAAEGGPLRHPRRWGALDGDVNDGDVCAPGDAPAAVYGPKGGRVGSAADAVGSDNGRAAGSWAVPRGARPHGLDDGGLFGAASGSGDTLWRRRRARARRCGRPVWGRDRPHGLRPHATRRRGEAAAAPPRWRPCPTAAAAPRGAPCRRLPPRAPGGLGGRRTRAGSLVYDGRGGRGRDGDLVGRLCHTPRHACATRHGGRAGRGASAHGNGDGRFLCGHAPP</sequence>
<feature type="compositionally biased region" description="Low complexity" evidence="1">
    <location>
        <begin position="178"/>
        <end position="201"/>
    </location>
</feature>